<dbReference type="AlphaFoldDB" id="A0A026WSU1"/>
<proteinExistence type="predicted"/>
<gene>
    <name evidence="1" type="ORF">X777_14910</name>
</gene>
<dbReference type="OrthoDB" id="5946254at2759"/>
<dbReference type="PANTHER" id="PTHR38564">
    <property type="entry name" value="SI:CH73-250A16.5-RELATED"/>
    <property type="match status" value="1"/>
</dbReference>
<accession>A0A026WSU1</accession>
<dbReference type="EMBL" id="KK107119">
    <property type="protein sequence ID" value="EZA58741.1"/>
    <property type="molecule type" value="Genomic_DNA"/>
</dbReference>
<reference evidence="1 2" key="1">
    <citation type="journal article" date="2014" name="Curr. Biol.">
        <title>The genome of the clonal raider ant Cerapachys biroi.</title>
        <authorList>
            <person name="Oxley P.R."/>
            <person name="Ji L."/>
            <person name="Fetter-Pruneda I."/>
            <person name="McKenzie S.K."/>
            <person name="Li C."/>
            <person name="Hu H."/>
            <person name="Zhang G."/>
            <person name="Kronauer D.J."/>
        </authorList>
    </citation>
    <scope>NUCLEOTIDE SEQUENCE [LARGE SCALE GENOMIC DNA]</scope>
</reference>
<sequence>MASNLKSHEKIRIVFEEVNNTCLATADSVSDDLFTIFDYAANYCNLHNLVVGASLDRHAKFLETTSDTLCTQFSMAVCG</sequence>
<organism evidence="1 2">
    <name type="scientific">Ooceraea biroi</name>
    <name type="common">Clonal raider ant</name>
    <name type="synonym">Cerapachys biroi</name>
    <dbReference type="NCBI Taxonomy" id="2015173"/>
    <lineage>
        <taxon>Eukaryota</taxon>
        <taxon>Metazoa</taxon>
        <taxon>Ecdysozoa</taxon>
        <taxon>Arthropoda</taxon>
        <taxon>Hexapoda</taxon>
        <taxon>Insecta</taxon>
        <taxon>Pterygota</taxon>
        <taxon>Neoptera</taxon>
        <taxon>Endopterygota</taxon>
        <taxon>Hymenoptera</taxon>
        <taxon>Apocrita</taxon>
        <taxon>Aculeata</taxon>
        <taxon>Formicoidea</taxon>
        <taxon>Formicidae</taxon>
        <taxon>Dorylinae</taxon>
        <taxon>Ooceraea</taxon>
    </lineage>
</organism>
<dbReference type="Proteomes" id="UP000053097">
    <property type="component" value="Unassembled WGS sequence"/>
</dbReference>
<evidence type="ECO:0000313" key="1">
    <source>
        <dbReference type="EMBL" id="EZA58741.1"/>
    </source>
</evidence>
<evidence type="ECO:0000313" key="2">
    <source>
        <dbReference type="Proteomes" id="UP000053097"/>
    </source>
</evidence>
<name>A0A026WSU1_OOCBI</name>
<protein>
    <submittedName>
        <fullName evidence="1">Uncharacterized protein</fullName>
    </submittedName>
</protein>
<dbReference type="PANTHER" id="PTHR38564:SF2">
    <property type="entry name" value="WU:FC46H12 PRECURSOR"/>
    <property type="match status" value="1"/>
</dbReference>
<keyword evidence="2" id="KW-1185">Reference proteome</keyword>